<dbReference type="EMBL" id="JQAN02000006">
    <property type="protein sequence ID" value="PPD59013.1"/>
    <property type="molecule type" value="Genomic_DNA"/>
</dbReference>
<comment type="caution">
    <text evidence="1">The sequence shown here is derived from an EMBL/GenBank/DDBJ whole genome shotgun (WGS) entry which is preliminary data.</text>
</comment>
<proteinExistence type="predicted"/>
<dbReference type="InterPro" id="IPR041164">
    <property type="entry name" value="LDcluster4"/>
</dbReference>
<dbReference type="PANTHER" id="PTHR43393">
    <property type="entry name" value="CYTOKININ RIBOSIDE 5'-MONOPHOSPHATE PHOSPHORIBOHYDROLASE"/>
    <property type="match status" value="1"/>
</dbReference>
<dbReference type="Pfam" id="PF18306">
    <property type="entry name" value="LDcluster4"/>
    <property type="match status" value="1"/>
</dbReference>
<dbReference type="RefSeq" id="WP_102330498.1">
    <property type="nucleotide sequence ID" value="NZ_CP058566.2"/>
</dbReference>
<dbReference type="SUPFAM" id="SSF102405">
    <property type="entry name" value="MCP/YpsA-like"/>
    <property type="match status" value="1"/>
</dbReference>
<evidence type="ECO:0000313" key="2">
    <source>
        <dbReference type="Proteomes" id="UP000235653"/>
    </source>
</evidence>
<accession>A0A2P5P9M6</accession>
<dbReference type="PANTHER" id="PTHR43393:SF3">
    <property type="entry name" value="LYSINE DECARBOXYLASE-LIKE PROTEIN"/>
    <property type="match status" value="1"/>
</dbReference>
<gene>
    <name evidence="1" type="ORF">JP09_003905</name>
</gene>
<dbReference type="InterPro" id="IPR052341">
    <property type="entry name" value="LOG_family_nucleotidases"/>
</dbReference>
<evidence type="ECO:0008006" key="3">
    <source>
        <dbReference type="Google" id="ProtNLM"/>
    </source>
</evidence>
<evidence type="ECO:0000313" key="1">
    <source>
        <dbReference type="EMBL" id="PPD59013.1"/>
    </source>
</evidence>
<dbReference type="AlphaFoldDB" id="A0A2P5P9M6"/>
<dbReference type="GO" id="GO:0005829">
    <property type="term" value="C:cytosol"/>
    <property type="evidence" value="ECO:0007669"/>
    <property type="project" value="TreeGrafter"/>
</dbReference>
<reference evidence="1 2" key="1">
    <citation type="journal article" date="2017" name="ISME J.">
        <title>Grape pomace compost harbors organohalide-respiring Dehalogenimonas species with novel reductive dehalogenase genes.</title>
        <authorList>
            <person name="Yang Y."/>
            <person name="Higgins S.A."/>
            <person name="Yan J."/>
            <person name="Simsir B."/>
            <person name="Chourey K."/>
            <person name="Iyer R."/>
            <person name="Hettich R.L."/>
            <person name="Baldwin B."/>
            <person name="Ogles D.M."/>
            <person name="Loffler F.E."/>
        </authorList>
    </citation>
    <scope>NUCLEOTIDE SEQUENCE [LARGE SCALE GENOMIC DNA]</scope>
    <source>
        <strain evidence="1 2">GP</strain>
    </source>
</reference>
<protein>
    <recommendedName>
        <fullName evidence="3">Protein containing YHS domain protein</fullName>
    </recommendedName>
</protein>
<dbReference type="Proteomes" id="UP000235653">
    <property type="component" value="Unassembled WGS sequence"/>
</dbReference>
<keyword evidence="2" id="KW-1185">Reference proteome</keyword>
<sequence>METKSCAVTLDAHKYPFPVMTVGIMGSAGGFIAEEIKAKLRELGRCIARRGYVLITGAAPGMPHETVLGAFESDGIVVGVSPALNLEEHVTKYLSPTRGYRAIVFTGSGLMGREIENIRSCDVVIFAGGRSGTLGEFSIAFDEGKIIGILKGTGGITDHLSDIIRMINKNTGAIVTYDTDPENLLTKLEDLYKETLLPQYTRLMELHNPDGTPNPD</sequence>
<name>A0A2P5P9M6_9CHLR</name>
<organism evidence="1 2">
    <name type="scientific">Dehalogenimonas etheniformans</name>
    <dbReference type="NCBI Taxonomy" id="1536648"/>
    <lineage>
        <taxon>Bacteria</taxon>
        <taxon>Bacillati</taxon>
        <taxon>Chloroflexota</taxon>
        <taxon>Dehalococcoidia</taxon>
        <taxon>Dehalococcoidales</taxon>
        <taxon>Dehalococcoidaceae</taxon>
        <taxon>Dehalogenimonas</taxon>
    </lineage>
</organism>
<dbReference type="OrthoDB" id="9793685at2"/>
<dbReference type="Gene3D" id="3.40.50.450">
    <property type="match status" value="1"/>
</dbReference>